<feature type="transmembrane region" description="Helical" evidence="1">
    <location>
        <begin position="229"/>
        <end position="249"/>
    </location>
</feature>
<feature type="transmembrane region" description="Helical" evidence="1">
    <location>
        <begin position="6"/>
        <end position="28"/>
    </location>
</feature>
<feature type="transmembrane region" description="Helical" evidence="1">
    <location>
        <begin position="174"/>
        <end position="191"/>
    </location>
</feature>
<feature type="transmembrane region" description="Helical" evidence="1">
    <location>
        <begin position="400"/>
        <end position="424"/>
    </location>
</feature>
<keyword evidence="1" id="KW-0472">Membrane</keyword>
<feature type="transmembrane region" description="Helical" evidence="1">
    <location>
        <begin position="261"/>
        <end position="278"/>
    </location>
</feature>
<proteinExistence type="predicted"/>
<feature type="transmembrane region" description="Helical" evidence="1">
    <location>
        <begin position="119"/>
        <end position="139"/>
    </location>
</feature>
<feature type="transmembrane region" description="Helical" evidence="1">
    <location>
        <begin position="40"/>
        <end position="65"/>
    </location>
</feature>
<name>A0ABW5D4T9_9BACT</name>
<dbReference type="EMBL" id="JBHUIT010000002">
    <property type="protein sequence ID" value="MFD2255852.1"/>
    <property type="molecule type" value="Genomic_DNA"/>
</dbReference>
<comment type="caution">
    <text evidence="2">The sequence shown here is derived from an EMBL/GenBank/DDBJ whole genome shotgun (WGS) entry which is preliminary data.</text>
</comment>
<keyword evidence="3" id="KW-1185">Reference proteome</keyword>
<organism evidence="2 3">
    <name type="scientific">Luteolibacter algae</name>
    <dbReference type="NCBI Taxonomy" id="454151"/>
    <lineage>
        <taxon>Bacteria</taxon>
        <taxon>Pseudomonadati</taxon>
        <taxon>Verrucomicrobiota</taxon>
        <taxon>Verrucomicrobiia</taxon>
        <taxon>Verrucomicrobiales</taxon>
        <taxon>Verrucomicrobiaceae</taxon>
        <taxon>Luteolibacter</taxon>
    </lineage>
</organism>
<feature type="transmembrane region" description="Helical" evidence="1">
    <location>
        <begin position="459"/>
        <end position="481"/>
    </location>
</feature>
<feature type="transmembrane region" description="Helical" evidence="1">
    <location>
        <begin position="284"/>
        <end position="299"/>
    </location>
</feature>
<reference evidence="3" key="1">
    <citation type="journal article" date="2019" name="Int. J. Syst. Evol. Microbiol.">
        <title>The Global Catalogue of Microorganisms (GCM) 10K type strain sequencing project: providing services to taxonomists for standard genome sequencing and annotation.</title>
        <authorList>
            <consortium name="The Broad Institute Genomics Platform"/>
            <consortium name="The Broad Institute Genome Sequencing Center for Infectious Disease"/>
            <person name="Wu L."/>
            <person name="Ma J."/>
        </authorList>
    </citation>
    <scope>NUCLEOTIDE SEQUENCE [LARGE SCALE GENOMIC DNA]</scope>
    <source>
        <strain evidence="3">CGMCC 4.7106</strain>
    </source>
</reference>
<evidence type="ECO:0000313" key="3">
    <source>
        <dbReference type="Proteomes" id="UP001597375"/>
    </source>
</evidence>
<protein>
    <recommendedName>
        <fullName evidence="4">O-antigen ligase domain-containing protein</fullName>
    </recommendedName>
</protein>
<dbReference type="RefSeq" id="WP_386818568.1">
    <property type="nucleotide sequence ID" value="NZ_JBHUIT010000002.1"/>
</dbReference>
<keyword evidence="1" id="KW-1133">Transmembrane helix</keyword>
<keyword evidence="1" id="KW-0812">Transmembrane</keyword>
<evidence type="ECO:0000313" key="2">
    <source>
        <dbReference type="EMBL" id="MFD2255852.1"/>
    </source>
</evidence>
<evidence type="ECO:0000256" key="1">
    <source>
        <dbReference type="SAM" id="Phobius"/>
    </source>
</evidence>
<dbReference type="Proteomes" id="UP001597375">
    <property type="component" value="Unassembled WGS sequence"/>
</dbReference>
<accession>A0ABW5D4T9</accession>
<feature type="transmembrane region" description="Helical" evidence="1">
    <location>
        <begin position="436"/>
        <end position="453"/>
    </location>
</feature>
<gene>
    <name evidence="2" type="ORF">ACFSSA_04110</name>
</gene>
<evidence type="ECO:0008006" key="4">
    <source>
        <dbReference type="Google" id="ProtNLM"/>
    </source>
</evidence>
<sequence>MQQNAILKTLALIVFAALSVVFTVQIFSSSGNVLGSSFRYLTPLAAFVGLMIPRFAFYLLLFSGAYLDLIKRFMILDSRFSDIDLAFLLGFAPALVAGMVLKFVVDVIMKSPNVTKRDLLLFGATTFLCVGLGGVQLIMAGGLRGIGNGVNMVAYLYMPLLVPRIFRNLAEIKSLLRATVLIYLPAALWAIQQAHFGLANFEMQYLLSGMTIEIRQLDEEVFRNMGTMVSAHALSMVSSILAMALLLPVSWKDGKITSKAWFNPLRILCAVLFMAGAYYTFSRTGWACAIVALLAFICLQSRALTYTAFFTALVAVTTLYLSADYLLESRTMVNAQDILFEKFGTSAEMRQMMVLGTLDARLDSMASFATDPKLWTPFGLAAAGSNHQVDWIHDILTETLVMIGYIPLSIFLICFLGGTLIAFGKLFKMPKGPHRLLTTYFAALGIGLMSGGFSQGAMILYFPINFFWCMFLGVAYSIFIWNKDQAPEIAEAIPEQPLAPPQRRSMNRFGNAVPHH</sequence>
<feature type="transmembrane region" description="Helical" evidence="1">
    <location>
        <begin position="306"/>
        <end position="323"/>
    </location>
</feature>
<feature type="transmembrane region" description="Helical" evidence="1">
    <location>
        <begin position="85"/>
        <end position="107"/>
    </location>
</feature>